<feature type="region of interest" description="Disordered" evidence="1">
    <location>
        <begin position="41"/>
        <end position="61"/>
    </location>
</feature>
<reference evidence="2 3" key="1">
    <citation type="journal article" date="2013" name="BMC Genomics">
        <title>The genome and transcriptome of the pine saprophyte Ophiostoma piceae, and a comparison with the bark beetle-associated pine pathogen Grosmannia clavigera.</title>
        <authorList>
            <person name="Haridas S."/>
            <person name="Wang Y."/>
            <person name="Lim L."/>
            <person name="Massoumi Alamouti S."/>
            <person name="Jackman S."/>
            <person name="Docking R."/>
            <person name="Robertson G."/>
            <person name="Birol I."/>
            <person name="Bohlmann J."/>
            <person name="Breuil C."/>
        </authorList>
    </citation>
    <scope>NUCLEOTIDE SEQUENCE [LARGE SCALE GENOMIC DNA]</scope>
    <source>
        <strain evidence="2 3">UAMH 11346</strain>
    </source>
</reference>
<dbReference type="Proteomes" id="UP000016923">
    <property type="component" value="Unassembled WGS sequence"/>
</dbReference>
<evidence type="ECO:0000313" key="3">
    <source>
        <dbReference type="Proteomes" id="UP000016923"/>
    </source>
</evidence>
<sequence length="738" mass="78693">MFGLFTAPLPQSEPPQDVPPPTPVNFPRYAPEITVNAINAAVPPSDQPSAQPSKPGKKSRLTDVLQGIVRPTELGVEHFEALGVRIHEGADPATIIPHYYENVPDFATWDDIPYDQAREINESTRRPISNGNRSPGIQIYLDRKRELSVDNAAAYRTVRRLPPSKPNTPPVRLGNAYEFYRHLDNFSSFWDDTSVAPPPQVSAKEPETPKDGLTDPAFAEGEIDESSRAISGDENADTTSTATSDAVTTGAESEPQASAKSTTLAKPDFAAFRTGSGSQMPPDYRLNMVTAFLKLVAYDFGCNVTAPRAEPRLYLNTGTITAEEAEALEKLHKDAQTESQKAVAKEQPEQAGNKPTAQAPAPAPAVSAPTLPASIKYKGPSSYFSSGCIFIFRSPTTREAARAGIVEGPLAAISARHTTSFLSDEEYATLSDASTDKDSCIDLARELVAALLTAQHRAREGRAERRIGKGEWWASRPRWGGGSGGPIGREVDSAPNTDEALDLSSSEGGGGGSGSASNASSYAVPGAASRNSKPRGSSGSGTASGGGGGGIPGGGNPTGYSGINTLAGITGLPMPKSASLSSSSSAFAASLSSSSSSRGGSTTKKQRKGMAVYDNYRMVRPPSSSWDKKTRYSAIGRNRSADYDDIFVVSTLFHHISIVRVRVPQRLLEELDGAESGDAPVSDASLRGLEVIRSPWYDFFKTEDRLAAMRLAWGMMAYLMRKEDDKCETGEDVNMQDA</sequence>
<feature type="region of interest" description="Disordered" evidence="1">
    <location>
        <begin position="194"/>
        <end position="264"/>
    </location>
</feature>
<protein>
    <submittedName>
        <fullName evidence="2">Uncharacterized protein</fullName>
    </submittedName>
</protein>
<feature type="compositionally biased region" description="Low complexity" evidence="1">
    <location>
        <begin position="237"/>
        <end position="249"/>
    </location>
</feature>
<gene>
    <name evidence="2" type="ORF">F503_07678</name>
</gene>
<keyword evidence="3" id="KW-1185">Reference proteome</keyword>
<feature type="compositionally biased region" description="Low complexity" evidence="1">
    <location>
        <begin position="355"/>
        <end position="365"/>
    </location>
</feature>
<organism evidence="2 3">
    <name type="scientific">Ophiostoma piceae (strain UAMH 11346)</name>
    <name type="common">Sap stain fungus</name>
    <dbReference type="NCBI Taxonomy" id="1262450"/>
    <lineage>
        <taxon>Eukaryota</taxon>
        <taxon>Fungi</taxon>
        <taxon>Dikarya</taxon>
        <taxon>Ascomycota</taxon>
        <taxon>Pezizomycotina</taxon>
        <taxon>Sordariomycetes</taxon>
        <taxon>Sordariomycetidae</taxon>
        <taxon>Ophiostomatales</taxon>
        <taxon>Ophiostomataceae</taxon>
        <taxon>Ophiostoma</taxon>
    </lineage>
</organism>
<dbReference type="STRING" id="1262450.S3CRT5"/>
<feature type="compositionally biased region" description="Gly residues" evidence="1">
    <location>
        <begin position="538"/>
        <end position="556"/>
    </location>
</feature>
<dbReference type="EMBL" id="KE148168">
    <property type="protein sequence ID" value="EPE03375.1"/>
    <property type="molecule type" value="Genomic_DNA"/>
</dbReference>
<feature type="region of interest" description="Disordered" evidence="1">
    <location>
        <begin position="334"/>
        <end position="365"/>
    </location>
</feature>
<evidence type="ECO:0000313" key="2">
    <source>
        <dbReference type="EMBL" id="EPE03375.1"/>
    </source>
</evidence>
<feature type="compositionally biased region" description="Basic and acidic residues" evidence="1">
    <location>
        <begin position="204"/>
        <end position="213"/>
    </location>
</feature>
<dbReference type="VEuPathDB" id="FungiDB:F503_07678"/>
<feature type="region of interest" description="Disordered" evidence="1">
    <location>
        <begin position="590"/>
        <end position="611"/>
    </location>
</feature>
<dbReference type="OMA" id="CRPETSF"/>
<feature type="compositionally biased region" description="Pro residues" evidence="1">
    <location>
        <begin position="11"/>
        <end position="24"/>
    </location>
</feature>
<proteinExistence type="predicted"/>
<feature type="region of interest" description="Disordered" evidence="1">
    <location>
        <begin position="473"/>
        <end position="556"/>
    </location>
</feature>
<feature type="compositionally biased region" description="Polar residues" evidence="1">
    <location>
        <begin position="255"/>
        <end position="264"/>
    </location>
</feature>
<feature type="region of interest" description="Disordered" evidence="1">
    <location>
        <begin position="1"/>
        <end position="27"/>
    </location>
</feature>
<name>S3CRT5_OPHP1</name>
<dbReference type="OrthoDB" id="5407653at2759"/>
<accession>S3CRT5</accession>
<dbReference type="HOGENOM" id="CLU_014758_0_0_1"/>
<dbReference type="eggNOG" id="ENOG502S9CJ">
    <property type="taxonomic scope" value="Eukaryota"/>
</dbReference>
<dbReference type="AlphaFoldDB" id="S3CRT5"/>
<evidence type="ECO:0000256" key="1">
    <source>
        <dbReference type="SAM" id="MobiDB-lite"/>
    </source>
</evidence>